<feature type="transmembrane region" description="Helical" evidence="5">
    <location>
        <begin position="282"/>
        <end position="299"/>
    </location>
</feature>
<keyword evidence="2 5" id="KW-0812">Transmembrane</keyword>
<keyword evidence="4 5" id="KW-0472">Membrane</keyword>
<name>A0A438ND35_EXOME</name>
<dbReference type="OrthoDB" id="196103at2759"/>
<evidence type="ECO:0000256" key="3">
    <source>
        <dbReference type="ARBA" id="ARBA00022989"/>
    </source>
</evidence>
<gene>
    <name evidence="6" type="ORF">B0A52_02511</name>
</gene>
<feature type="transmembrane region" description="Helical" evidence="5">
    <location>
        <begin position="94"/>
        <end position="113"/>
    </location>
</feature>
<feature type="transmembrane region" description="Helical" evidence="5">
    <location>
        <begin position="192"/>
        <end position="210"/>
    </location>
</feature>
<dbReference type="PANTHER" id="PTHR23294">
    <property type="entry name" value="ET TRANSLATION PRODUCT-RELATED"/>
    <property type="match status" value="1"/>
</dbReference>
<reference evidence="6 7" key="1">
    <citation type="submission" date="2017-03" db="EMBL/GenBank/DDBJ databases">
        <title>Genomes of endolithic fungi from Antarctica.</title>
        <authorList>
            <person name="Coleine C."/>
            <person name="Masonjones S."/>
            <person name="Stajich J.E."/>
        </authorList>
    </citation>
    <scope>NUCLEOTIDE SEQUENCE [LARGE SCALE GENOMIC DNA]</scope>
    <source>
        <strain evidence="6 7">CCFEE 6314</strain>
    </source>
</reference>
<dbReference type="VEuPathDB" id="FungiDB:PV10_00357"/>
<dbReference type="GO" id="GO:0016020">
    <property type="term" value="C:membrane"/>
    <property type="evidence" value="ECO:0007669"/>
    <property type="project" value="UniProtKB-SubCell"/>
</dbReference>
<dbReference type="Pfam" id="PF05978">
    <property type="entry name" value="UNC-93"/>
    <property type="match status" value="1"/>
</dbReference>
<evidence type="ECO:0000256" key="5">
    <source>
        <dbReference type="SAM" id="Phobius"/>
    </source>
</evidence>
<dbReference type="InterPro" id="IPR010291">
    <property type="entry name" value="Ion_channel_UNC-93"/>
</dbReference>
<protein>
    <recommendedName>
        <fullName evidence="8">Major facilitator superfamily (MFS) profile domain-containing protein</fullName>
    </recommendedName>
</protein>
<evidence type="ECO:0000256" key="1">
    <source>
        <dbReference type="ARBA" id="ARBA00004141"/>
    </source>
</evidence>
<evidence type="ECO:0000256" key="4">
    <source>
        <dbReference type="ARBA" id="ARBA00023136"/>
    </source>
</evidence>
<feature type="transmembrane region" description="Helical" evidence="5">
    <location>
        <begin position="161"/>
        <end position="180"/>
    </location>
</feature>
<dbReference type="EMBL" id="NAJM01000007">
    <property type="protein sequence ID" value="RVX73621.1"/>
    <property type="molecule type" value="Genomic_DNA"/>
</dbReference>
<dbReference type="Proteomes" id="UP000288859">
    <property type="component" value="Unassembled WGS sequence"/>
</dbReference>
<accession>A0A438ND35</accession>
<feature type="transmembrane region" description="Helical" evidence="5">
    <location>
        <begin position="311"/>
        <end position="333"/>
    </location>
</feature>
<evidence type="ECO:0000256" key="2">
    <source>
        <dbReference type="ARBA" id="ARBA00022692"/>
    </source>
</evidence>
<dbReference type="AlphaFoldDB" id="A0A438ND35"/>
<feature type="transmembrane region" description="Helical" evidence="5">
    <location>
        <begin position="119"/>
        <end position="140"/>
    </location>
</feature>
<dbReference type="InterPro" id="IPR051617">
    <property type="entry name" value="UNC-93-like_regulator"/>
</dbReference>
<evidence type="ECO:0000313" key="7">
    <source>
        <dbReference type="Proteomes" id="UP000288859"/>
    </source>
</evidence>
<dbReference type="Gene3D" id="1.20.1250.20">
    <property type="entry name" value="MFS general substrate transporter like domains"/>
    <property type="match status" value="1"/>
</dbReference>
<dbReference type="PANTHER" id="PTHR23294:SF59">
    <property type="entry name" value="UNC93-LIKE PROTEIN C922.05C"/>
    <property type="match status" value="1"/>
</dbReference>
<feature type="transmembrane region" description="Helical" evidence="5">
    <location>
        <begin position="353"/>
        <end position="379"/>
    </location>
</feature>
<dbReference type="SUPFAM" id="SSF103473">
    <property type="entry name" value="MFS general substrate transporter"/>
    <property type="match status" value="1"/>
</dbReference>
<dbReference type="InterPro" id="IPR036259">
    <property type="entry name" value="MFS_trans_sf"/>
</dbReference>
<feature type="transmembrane region" description="Helical" evidence="5">
    <location>
        <begin position="245"/>
        <end position="262"/>
    </location>
</feature>
<organism evidence="6 7">
    <name type="scientific">Exophiala mesophila</name>
    <name type="common">Black yeast-like fungus</name>
    <dbReference type="NCBI Taxonomy" id="212818"/>
    <lineage>
        <taxon>Eukaryota</taxon>
        <taxon>Fungi</taxon>
        <taxon>Dikarya</taxon>
        <taxon>Ascomycota</taxon>
        <taxon>Pezizomycotina</taxon>
        <taxon>Eurotiomycetes</taxon>
        <taxon>Chaetothyriomycetidae</taxon>
        <taxon>Chaetothyriales</taxon>
        <taxon>Herpotrichiellaceae</taxon>
        <taxon>Exophiala</taxon>
    </lineage>
</organism>
<feature type="transmembrane region" description="Helical" evidence="5">
    <location>
        <begin position="29"/>
        <end position="50"/>
    </location>
</feature>
<feature type="transmembrane region" description="Helical" evidence="5">
    <location>
        <begin position="70"/>
        <end position="87"/>
    </location>
</feature>
<evidence type="ECO:0008006" key="8">
    <source>
        <dbReference type="Google" id="ProtNLM"/>
    </source>
</evidence>
<comment type="subcellular location">
    <subcellularLocation>
        <location evidence="1">Membrane</location>
        <topology evidence="1">Multi-pass membrane protein</topology>
    </subcellularLocation>
</comment>
<evidence type="ECO:0000313" key="6">
    <source>
        <dbReference type="EMBL" id="RVX73621.1"/>
    </source>
</evidence>
<proteinExistence type="predicted"/>
<keyword evidence="3 5" id="KW-1133">Transmembrane helix</keyword>
<sequence>MALVPSTSNENALVVGETRLSPWRLNNPFIQNMIVSAILFCNPGLYLTIATLGAGGGRPSSITMANISNAVLYGAFILSGLGASTVLNKLGPRYTLLLAITGYPIFTGSMWYFDSFGHLWYPTVAGLYLGFTAGLMWTTAAYTSNGYSEEKNRGVWRAVQWTANVAGGTIGGCIALGINWNANSLGVPHSMYIVFICIQVASTGLAFLLLPPDRLRRNDGTAIVEYNPIPVLQNLKAMLVLFKDPAILIMIPVFFTPEMFFPMEASINAYAFNLRSRTLNTMLGNAIQVPITLGFGCLLDSPILGPRRRRAFIGIFIVAVWVMGAYVAQTIWLSSWNFDRSIPGPSIDIHDDAYPGALTIYLFMVGQYGIFQNIVIYVFGCITNHPD</sequence>
<comment type="caution">
    <text evidence="6">The sequence shown here is derived from an EMBL/GenBank/DDBJ whole genome shotgun (WGS) entry which is preliminary data.</text>
</comment>